<reference evidence="3 4" key="1">
    <citation type="submission" date="2021-12" db="EMBL/GenBank/DDBJ databases">
        <title>Genome sequencing of bacteria with rrn-lacking chromosome and rrn-plasmid.</title>
        <authorList>
            <person name="Anda M."/>
            <person name="Iwasaki W."/>
        </authorList>
    </citation>
    <scope>NUCLEOTIDE SEQUENCE [LARGE SCALE GENOMIC DNA]</scope>
    <source>
        <strain evidence="3 4">DSM 100852</strain>
        <plasmid evidence="3 4">pFA4</plasmid>
    </source>
</reference>
<dbReference type="KEGG" id="fax:FUAX_47140"/>
<dbReference type="InterPro" id="IPR025246">
    <property type="entry name" value="IS30-like_HTH"/>
</dbReference>
<organism evidence="3 4">
    <name type="scientific">Fulvitalea axinellae</name>
    <dbReference type="NCBI Taxonomy" id="1182444"/>
    <lineage>
        <taxon>Bacteria</taxon>
        <taxon>Pseudomonadati</taxon>
        <taxon>Bacteroidota</taxon>
        <taxon>Cytophagia</taxon>
        <taxon>Cytophagales</taxon>
        <taxon>Persicobacteraceae</taxon>
        <taxon>Fulvitalea</taxon>
    </lineage>
</organism>
<dbReference type="AlphaFoldDB" id="A0AAU9CWK7"/>
<dbReference type="Proteomes" id="UP001348817">
    <property type="component" value="Plasmid pFA4"/>
</dbReference>
<evidence type="ECO:0000256" key="1">
    <source>
        <dbReference type="SAM" id="MobiDB-lite"/>
    </source>
</evidence>
<keyword evidence="3" id="KW-0614">Plasmid</keyword>
<feature type="domain" description="Transposase IS30-like HTH" evidence="2">
    <location>
        <begin position="16"/>
        <end position="58"/>
    </location>
</feature>
<keyword evidence="4" id="KW-1185">Reference proteome</keyword>
<evidence type="ECO:0000313" key="4">
    <source>
        <dbReference type="Proteomes" id="UP001348817"/>
    </source>
</evidence>
<evidence type="ECO:0000259" key="2">
    <source>
        <dbReference type="Pfam" id="PF13936"/>
    </source>
</evidence>
<evidence type="ECO:0000313" key="3">
    <source>
        <dbReference type="EMBL" id="BDD12282.1"/>
    </source>
</evidence>
<sequence>MKHKEKAFGPRLPQRHRQLDEEARHRLSYALRRGLKQKEIAQLIGVHPATVGRELRRNSPMGFYDPALAQRLYRMRKIVSAMSDRMPFQNLMRQHAFSVLSIPRNWILWFSDTNKYERNILAPRFRYRQWEKRKHRLPETKRFLYTSRFPRELAWWAKHYAMRLFARHEKPYQFLKDRVLLALMHWYLDQLEKEKPDKNRKIPKPGPIPEIKKTNITPTETDDGELLWPKVA</sequence>
<accession>A0AAU9CWK7</accession>
<feature type="region of interest" description="Disordered" evidence="1">
    <location>
        <begin position="197"/>
        <end position="232"/>
    </location>
</feature>
<dbReference type="EMBL" id="AP025318">
    <property type="protein sequence ID" value="BDD12282.1"/>
    <property type="molecule type" value="Genomic_DNA"/>
</dbReference>
<geneLocation type="plasmid" evidence="3 4">
    <name>pFA4</name>
</geneLocation>
<dbReference type="RefSeq" id="WP_338395637.1">
    <property type="nucleotide sequence ID" value="NZ_AP025318.1"/>
</dbReference>
<dbReference type="Pfam" id="PF13936">
    <property type="entry name" value="HTH_38"/>
    <property type="match status" value="1"/>
</dbReference>
<name>A0AAU9CWK7_9BACT</name>
<gene>
    <name evidence="3" type="ORF">FUAX_47140</name>
</gene>
<proteinExistence type="predicted"/>
<protein>
    <recommendedName>
        <fullName evidence="2">Transposase IS30-like HTH domain-containing protein</fullName>
    </recommendedName>
</protein>